<dbReference type="EMBL" id="CP030840">
    <property type="protein sequence ID" value="AXC13098.1"/>
    <property type="molecule type" value="Genomic_DNA"/>
</dbReference>
<organism evidence="1 2">
    <name type="scientific">Acidisarcina polymorpha</name>
    <dbReference type="NCBI Taxonomy" id="2211140"/>
    <lineage>
        <taxon>Bacteria</taxon>
        <taxon>Pseudomonadati</taxon>
        <taxon>Acidobacteriota</taxon>
        <taxon>Terriglobia</taxon>
        <taxon>Terriglobales</taxon>
        <taxon>Acidobacteriaceae</taxon>
        <taxon>Acidisarcina</taxon>
    </lineage>
</organism>
<dbReference type="KEGG" id="abas:ACPOL_3819"/>
<evidence type="ECO:0000313" key="1">
    <source>
        <dbReference type="EMBL" id="AXC13098.1"/>
    </source>
</evidence>
<keyword evidence="2" id="KW-1185">Reference proteome</keyword>
<name>A0A2Z5G1Z7_9BACT</name>
<dbReference type="AlphaFoldDB" id="A0A2Z5G1Z7"/>
<reference evidence="1 2" key="1">
    <citation type="journal article" date="2018" name="Front. Microbiol.">
        <title>Hydrolytic Capabilities as a Key to Environmental Success: Chitinolytic and Cellulolytic Acidobacteria From Acidic Sub-arctic Soils and Boreal Peatlands.</title>
        <authorList>
            <person name="Belova S.E."/>
            <person name="Ravin N.V."/>
            <person name="Pankratov T.A."/>
            <person name="Rakitin A.L."/>
            <person name="Ivanova A.A."/>
            <person name="Beletsky A.V."/>
            <person name="Mardanov A.V."/>
            <person name="Sinninghe Damste J.S."/>
            <person name="Dedysh S.N."/>
        </authorList>
    </citation>
    <scope>NUCLEOTIDE SEQUENCE [LARGE SCALE GENOMIC DNA]</scope>
    <source>
        <strain evidence="1 2">SBC82</strain>
    </source>
</reference>
<accession>A0A2Z5G1Z7</accession>
<dbReference type="Proteomes" id="UP000253606">
    <property type="component" value="Chromosome"/>
</dbReference>
<proteinExistence type="predicted"/>
<protein>
    <submittedName>
        <fullName evidence="1">Uncharacterized protein</fullName>
    </submittedName>
</protein>
<gene>
    <name evidence="1" type="ORF">ACPOL_3819</name>
</gene>
<evidence type="ECO:0000313" key="2">
    <source>
        <dbReference type="Proteomes" id="UP000253606"/>
    </source>
</evidence>
<sequence>MLAGLHVQASKVACRVCTFSGSRRCRQATSHPLRHLDGFDINGFMLLAIYRECFSSILIADATLS</sequence>